<dbReference type="PANTHER" id="PTHR43774:SF1">
    <property type="entry name" value="PEPTIDE METHIONINE SULFOXIDE REDUCTASE MSRA 2"/>
    <property type="match status" value="1"/>
</dbReference>
<dbReference type="AlphaFoldDB" id="A0A285T3J2"/>
<dbReference type="InterPro" id="IPR036509">
    <property type="entry name" value="Met_Sox_Rdtase_MsrA_sf"/>
</dbReference>
<dbReference type="FunFam" id="3.30.1060.10:FF:000003">
    <property type="entry name" value="Peptide methionine sulfoxide reductase MsrA"/>
    <property type="match status" value="1"/>
</dbReference>
<dbReference type="EC" id="1.8.4.11" evidence="5"/>
<comment type="catalytic activity">
    <reaction evidence="3 5">
        <text>L-methionyl-[protein] + [thioredoxin]-disulfide + H2O = L-methionyl-(S)-S-oxide-[protein] + [thioredoxin]-dithiol</text>
        <dbReference type="Rhea" id="RHEA:14217"/>
        <dbReference type="Rhea" id="RHEA-COMP:10698"/>
        <dbReference type="Rhea" id="RHEA-COMP:10700"/>
        <dbReference type="Rhea" id="RHEA-COMP:12313"/>
        <dbReference type="Rhea" id="RHEA-COMP:12315"/>
        <dbReference type="ChEBI" id="CHEBI:15377"/>
        <dbReference type="ChEBI" id="CHEBI:16044"/>
        <dbReference type="ChEBI" id="CHEBI:29950"/>
        <dbReference type="ChEBI" id="CHEBI:44120"/>
        <dbReference type="ChEBI" id="CHEBI:50058"/>
        <dbReference type="EC" id="1.8.4.11"/>
    </reaction>
</comment>
<dbReference type="GO" id="GO:0033744">
    <property type="term" value="F:L-methionine:thioredoxin-disulfide S-oxidoreductase activity"/>
    <property type="evidence" value="ECO:0007669"/>
    <property type="project" value="RHEA"/>
</dbReference>
<dbReference type="PANTHER" id="PTHR43774">
    <property type="entry name" value="PEPTIDE METHIONINE SULFOXIDE REDUCTASE"/>
    <property type="match status" value="1"/>
</dbReference>
<accession>A0A285T3J2</accession>
<proteinExistence type="inferred from homology"/>
<comment type="similarity">
    <text evidence="1 5">Belongs to the MsrA Met sulfoxide reductase family.</text>
</comment>
<evidence type="ECO:0000259" key="6">
    <source>
        <dbReference type="Pfam" id="PF01625"/>
    </source>
</evidence>
<dbReference type="Gene3D" id="3.30.1060.10">
    <property type="entry name" value="Peptide methionine sulphoxide reductase MsrA"/>
    <property type="match status" value="1"/>
</dbReference>
<dbReference type="NCBIfam" id="TIGR00401">
    <property type="entry name" value="msrA"/>
    <property type="match status" value="1"/>
</dbReference>
<feature type="domain" description="Peptide methionine sulphoxide reductase MsrA" evidence="6">
    <location>
        <begin position="6"/>
        <end position="156"/>
    </location>
</feature>
<evidence type="ECO:0000256" key="3">
    <source>
        <dbReference type="ARBA" id="ARBA00047806"/>
    </source>
</evidence>
<dbReference type="Pfam" id="PF01625">
    <property type="entry name" value="PMSR"/>
    <property type="match status" value="1"/>
</dbReference>
<gene>
    <name evidence="5" type="primary">msrA</name>
    <name evidence="7" type="ORF">SAMN05880501_108160</name>
</gene>
<evidence type="ECO:0000256" key="1">
    <source>
        <dbReference type="ARBA" id="ARBA00005591"/>
    </source>
</evidence>
<comment type="catalytic activity">
    <reaction evidence="4 5">
        <text>[thioredoxin]-disulfide + L-methionine + H2O = L-methionine (S)-S-oxide + [thioredoxin]-dithiol</text>
        <dbReference type="Rhea" id="RHEA:19993"/>
        <dbReference type="Rhea" id="RHEA-COMP:10698"/>
        <dbReference type="Rhea" id="RHEA-COMP:10700"/>
        <dbReference type="ChEBI" id="CHEBI:15377"/>
        <dbReference type="ChEBI" id="CHEBI:29950"/>
        <dbReference type="ChEBI" id="CHEBI:50058"/>
        <dbReference type="ChEBI" id="CHEBI:57844"/>
        <dbReference type="ChEBI" id="CHEBI:58772"/>
        <dbReference type="EC" id="1.8.4.11"/>
    </reaction>
</comment>
<dbReference type="Proteomes" id="UP000219636">
    <property type="component" value="Unassembled WGS sequence"/>
</dbReference>
<dbReference type="SUPFAM" id="SSF55068">
    <property type="entry name" value="Peptide methionine sulfoxide reductase"/>
    <property type="match status" value="1"/>
</dbReference>
<evidence type="ECO:0000256" key="4">
    <source>
        <dbReference type="ARBA" id="ARBA00048782"/>
    </source>
</evidence>
<name>A0A285T3J2_9BACL</name>
<evidence type="ECO:0000256" key="2">
    <source>
        <dbReference type="ARBA" id="ARBA00023002"/>
    </source>
</evidence>
<feature type="active site" evidence="5">
    <location>
        <position position="12"/>
    </location>
</feature>
<comment type="function">
    <text evidence="5">Has an important function as a repair enzyme for proteins that have been inactivated by oxidation. Catalyzes the reversible oxidation-reduction of methionine sulfoxide in proteins to methionine.</text>
</comment>
<keyword evidence="2 5" id="KW-0560">Oxidoreductase</keyword>
<sequence length="177" mass="20557">MTHQVATFAGGCFWCMVKPFDEQEGIESVISGYTGGHVENPTYEQVCSETTGHLEAVQITFNPEIYPYEKLVETYWTLIDPTDPGGQFYDRGESYTTAIFYHDEEQKRIAEESKERLEQSGKFNKPIAVKILPAKPFYPAEDYHQHYYKKNPMHYNRYQIGSGRAAFIENHWGKKHE</sequence>
<evidence type="ECO:0000256" key="5">
    <source>
        <dbReference type="HAMAP-Rule" id="MF_01401"/>
    </source>
</evidence>
<reference evidence="8" key="1">
    <citation type="submission" date="2017-08" db="EMBL/GenBank/DDBJ databases">
        <authorList>
            <person name="Varghese N."/>
            <person name="Submissions S."/>
        </authorList>
    </citation>
    <scope>NUCLEOTIDE SEQUENCE [LARGE SCALE GENOMIC DNA]</scope>
    <source>
        <strain evidence="8">JC22</strain>
    </source>
</reference>
<dbReference type="HAMAP" id="MF_01401">
    <property type="entry name" value="MsrA"/>
    <property type="match status" value="1"/>
</dbReference>
<dbReference type="InterPro" id="IPR002569">
    <property type="entry name" value="Met_Sox_Rdtase_MsrA_dom"/>
</dbReference>
<dbReference type="RefSeq" id="WP_097074089.1">
    <property type="nucleotide sequence ID" value="NZ_OBMQ01000008.1"/>
</dbReference>
<keyword evidence="8" id="KW-1185">Reference proteome</keyword>
<organism evidence="7 8">
    <name type="scientific">Ureibacillus xyleni</name>
    <dbReference type="NCBI Taxonomy" id="614648"/>
    <lineage>
        <taxon>Bacteria</taxon>
        <taxon>Bacillati</taxon>
        <taxon>Bacillota</taxon>
        <taxon>Bacilli</taxon>
        <taxon>Bacillales</taxon>
        <taxon>Caryophanaceae</taxon>
        <taxon>Ureibacillus</taxon>
    </lineage>
</organism>
<dbReference type="EMBL" id="OBMQ01000008">
    <property type="protein sequence ID" value="SOC15886.1"/>
    <property type="molecule type" value="Genomic_DNA"/>
</dbReference>
<evidence type="ECO:0000313" key="7">
    <source>
        <dbReference type="EMBL" id="SOC15886.1"/>
    </source>
</evidence>
<evidence type="ECO:0000313" key="8">
    <source>
        <dbReference type="Proteomes" id="UP000219636"/>
    </source>
</evidence>
<dbReference type="OrthoDB" id="4174719at2"/>
<dbReference type="GO" id="GO:0008113">
    <property type="term" value="F:peptide-methionine (S)-S-oxide reductase activity"/>
    <property type="evidence" value="ECO:0007669"/>
    <property type="project" value="UniProtKB-UniRule"/>
</dbReference>
<protein>
    <recommendedName>
        <fullName evidence="5">Peptide methionine sulfoxide reductase MsrA</fullName>
        <shortName evidence="5">Protein-methionine-S-oxide reductase</shortName>
        <ecNumber evidence="5">1.8.4.11</ecNumber>
    </recommendedName>
    <alternativeName>
        <fullName evidence="5">Peptide-methionine (S)-S-oxide reductase</fullName>
        <shortName evidence="5">Peptide Met(O) reductase</shortName>
    </alternativeName>
</protein>